<evidence type="ECO:0000313" key="2">
    <source>
        <dbReference type="EMBL" id="KAK8563967.1"/>
    </source>
</evidence>
<name>A0ABR2EPM3_9ROSI</name>
<keyword evidence="3" id="KW-1185">Reference proteome</keyword>
<gene>
    <name evidence="2" type="ORF">V6N12_036102</name>
</gene>
<accession>A0ABR2EPM3</accession>
<proteinExistence type="predicted"/>
<sequence>MHRHRPCERRRPVSSILPVTPGTEPPSALEYRLKSYVVFECSSPVWFRRLSNSIVCLAQLFRSAQRREPVITRSSSTIECDPDAFLLRFMTPDRFLVSARVILPVRHLASARVSPPTRLLRFGQGKSSC</sequence>
<dbReference type="EMBL" id="JBBPBM010000011">
    <property type="protein sequence ID" value="KAK8563967.1"/>
    <property type="molecule type" value="Genomic_DNA"/>
</dbReference>
<protein>
    <submittedName>
        <fullName evidence="2">Uncharacterized protein</fullName>
    </submittedName>
</protein>
<evidence type="ECO:0000256" key="1">
    <source>
        <dbReference type="SAM" id="MobiDB-lite"/>
    </source>
</evidence>
<comment type="caution">
    <text evidence="2">The sequence shown here is derived from an EMBL/GenBank/DDBJ whole genome shotgun (WGS) entry which is preliminary data.</text>
</comment>
<organism evidence="2 3">
    <name type="scientific">Hibiscus sabdariffa</name>
    <name type="common">roselle</name>
    <dbReference type="NCBI Taxonomy" id="183260"/>
    <lineage>
        <taxon>Eukaryota</taxon>
        <taxon>Viridiplantae</taxon>
        <taxon>Streptophyta</taxon>
        <taxon>Embryophyta</taxon>
        <taxon>Tracheophyta</taxon>
        <taxon>Spermatophyta</taxon>
        <taxon>Magnoliopsida</taxon>
        <taxon>eudicotyledons</taxon>
        <taxon>Gunneridae</taxon>
        <taxon>Pentapetalae</taxon>
        <taxon>rosids</taxon>
        <taxon>malvids</taxon>
        <taxon>Malvales</taxon>
        <taxon>Malvaceae</taxon>
        <taxon>Malvoideae</taxon>
        <taxon>Hibiscus</taxon>
    </lineage>
</organism>
<reference evidence="2 3" key="1">
    <citation type="journal article" date="2024" name="G3 (Bethesda)">
        <title>Genome assembly of Hibiscus sabdariffa L. provides insights into metabolisms of medicinal natural products.</title>
        <authorList>
            <person name="Kim T."/>
        </authorList>
    </citation>
    <scope>NUCLEOTIDE SEQUENCE [LARGE SCALE GENOMIC DNA]</scope>
    <source>
        <strain evidence="2">TK-2024</strain>
        <tissue evidence="2">Old leaves</tissue>
    </source>
</reference>
<evidence type="ECO:0000313" key="3">
    <source>
        <dbReference type="Proteomes" id="UP001472677"/>
    </source>
</evidence>
<dbReference type="Proteomes" id="UP001472677">
    <property type="component" value="Unassembled WGS sequence"/>
</dbReference>
<feature type="region of interest" description="Disordered" evidence="1">
    <location>
        <begin position="1"/>
        <end position="22"/>
    </location>
</feature>